<accession>A0AAE1AYK6</accession>
<sequence>MENSSGRLTAQLQLISTKALNDKLGGLYPIRDQTHWTPFLVTSYTSGSRSDRHGRTSPKIIMFLEAALNISIPQICLRSLIKKKPVSDNLPHRRTNVASHFSIEMRRAGPDLVNFVQQRARESTAWFRGVGAHSPTIQFGFSLSYMFTPIWSWEENLPKSQWIVVGDCGSEFLNSLHPLRPFPLKVKIFQNSLTKYHVTSIFSLNLIRRYAEEKRSKTERETIVLEDNFHLGSACFDRKDRLIGPSARLKFLLARGLVLSIL</sequence>
<dbReference type="EMBL" id="JAWDGP010000946">
    <property type="protein sequence ID" value="KAK3796045.1"/>
    <property type="molecule type" value="Genomic_DNA"/>
</dbReference>
<dbReference type="Proteomes" id="UP001283361">
    <property type="component" value="Unassembled WGS sequence"/>
</dbReference>
<organism evidence="1 2">
    <name type="scientific">Elysia crispata</name>
    <name type="common">lettuce slug</name>
    <dbReference type="NCBI Taxonomy" id="231223"/>
    <lineage>
        <taxon>Eukaryota</taxon>
        <taxon>Metazoa</taxon>
        <taxon>Spiralia</taxon>
        <taxon>Lophotrochozoa</taxon>
        <taxon>Mollusca</taxon>
        <taxon>Gastropoda</taxon>
        <taxon>Heterobranchia</taxon>
        <taxon>Euthyneura</taxon>
        <taxon>Panpulmonata</taxon>
        <taxon>Sacoglossa</taxon>
        <taxon>Placobranchoidea</taxon>
        <taxon>Plakobranchidae</taxon>
        <taxon>Elysia</taxon>
    </lineage>
</organism>
<reference evidence="1" key="1">
    <citation type="journal article" date="2023" name="G3 (Bethesda)">
        <title>A reference genome for the long-term kleptoplast-retaining sea slug Elysia crispata morphotype clarki.</title>
        <authorList>
            <person name="Eastman K.E."/>
            <person name="Pendleton A.L."/>
            <person name="Shaikh M.A."/>
            <person name="Suttiyut T."/>
            <person name="Ogas R."/>
            <person name="Tomko P."/>
            <person name="Gavelis G."/>
            <person name="Widhalm J.R."/>
            <person name="Wisecaver J.H."/>
        </authorList>
    </citation>
    <scope>NUCLEOTIDE SEQUENCE</scope>
    <source>
        <strain evidence="1">ECLA1</strain>
    </source>
</reference>
<gene>
    <name evidence="1" type="ORF">RRG08_013350</name>
</gene>
<name>A0AAE1AYK6_9GAST</name>
<keyword evidence="2" id="KW-1185">Reference proteome</keyword>
<evidence type="ECO:0000313" key="1">
    <source>
        <dbReference type="EMBL" id="KAK3796045.1"/>
    </source>
</evidence>
<comment type="caution">
    <text evidence="1">The sequence shown here is derived from an EMBL/GenBank/DDBJ whole genome shotgun (WGS) entry which is preliminary data.</text>
</comment>
<proteinExistence type="predicted"/>
<dbReference type="AlphaFoldDB" id="A0AAE1AYK6"/>
<protein>
    <submittedName>
        <fullName evidence="1">Uncharacterized protein</fullName>
    </submittedName>
</protein>
<evidence type="ECO:0000313" key="2">
    <source>
        <dbReference type="Proteomes" id="UP001283361"/>
    </source>
</evidence>